<proteinExistence type="predicted"/>
<dbReference type="EMBL" id="JAHRIQ010058048">
    <property type="protein sequence ID" value="MEQ2239253.1"/>
    <property type="molecule type" value="Genomic_DNA"/>
</dbReference>
<accession>A0ABV0U247</accession>
<gene>
    <name evidence="1" type="ORF">ILYODFUR_002545</name>
</gene>
<dbReference type="Proteomes" id="UP001482620">
    <property type="component" value="Unassembled WGS sequence"/>
</dbReference>
<sequence length="69" mass="7661">MQFFAFVKPVNANSIKSSDLIVLFYLHPGSRDEQFTLPQKPAEAKQQTGDVGANTHCSSVVHLTEELEL</sequence>
<reference evidence="1 2" key="1">
    <citation type="submission" date="2021-06" db="EMBL/GenBank/DDBJ databases">
        <authorList>
            <person name="Palmer J.M."/>
        </authorList>
    </citation>
    <scope>NUCLEOTIDE SEQUENCE [LARGE SCALE GENOMIC DNA]</scope>
    <source>
        <strain evidence="2">if_2019</strain>
        <tissue evidence="1">Muscle</tissue>
    </source>
</reference>
<protein>
    <submittedName>
        <fullName evidence="1">Uncharacterized protein</fullName>
    </submittedName>
</protein>
<evidence type="ECO:0000313" key="2">
    <source>
        <dbReference type="Proteomes" id="UP001482620"/>
    </source>
</evidence>
<name>A0ABV0U247_9TELE</name>
<organism evidence="1 2">
    <name type="scientific">Ilyodon furcidens</name>
    <name type="common">goldbreast splitfin</name>
    <dbReference type="NCBI Taxonomy" id="33524"/>
    <lineage>
        <taxon>Eukaryota</taxon>
        <taxon>Metazoa</taxon>
        <taxon>Chordata</taxon>
        <taxon>Craniata</taxon>
        <taxon>Vertebrata</taxon>
        <taxon>Euteleostomi</taxon>
        <taxon>Actinopterygii</taxon>
        <taxon>Neopterygii</taxon>
        <taxon>Teleostei</taxon>
        <taxon>Neoteleostei</taxon>
        <taxon>Acanthomorphata</taxon>
        <taxon>Ovalentaria</taxon>
        <taxon>Atherinomorphae</taxon>
        <taxon>Cyprinodontiformes</taxon>
        <taxon>Goodeidae</taxon>
        <taxon>Ilyodon</taxon>
    </lineage>
</organism>
<evidence type="ECO:0000313" key="1">
    <source>
        <dbReference type="EMBL" id="MEQ2239253.1"/>
    </source>
</evidence>
<keyword evidence="2" id="KW-1185">Reference proteome</keyword>
<comment type="caution">
    <text evidence="1">The sequence shown here is derived from an EMBL/GenBank/DDBJ whole genome shotgun (WGS) entry which is preliminary data.</text>
</comment>